<dbReference type="EMBL" id="JBBEGM010000001">
    <property type="protein sequence ID" value="MEJ2860130.1"/>
    <property type="molecule type" value="Genomic_DNA"/>
</dbReference>
<comment type="caution">
    <text evidence="2">The sequence shown here is derived from an EMBL/GenBank/DDBJ whole genome shotgun (WGS) entry which is preliminary data.</text>
</comment>
<evidence type="ECO:0000259" key="1">
    <source>
        <dbReference type="Pfam" id="PF12728"/>
    </source>
</evidence>
<evidence type="ECO:0000313" key="2">
    <source>
        <dbReference type="EMBL" id="MEJ2860130.1"/>
    </source>
</evidence>
<dbReference type="Gene3D" id="1.10.1660.10">
    <property type="match status" value="1"/>
</dbReference>
<dbReference type="InterPro" id="IPR041657">
    <property type="entry name" value="HTH_17"/>
</dbReference>
<proteinExistence type="predicted"/>
<keyword evidence="3" id="KW-1185">Reference proteome</keyword>
<evidence type="ECO:0000313" key="3">
    <source>
        <dbReference type="Proteomes" id="UP001369736"/>
    </source>
</evidence>
<dbReference type="SUPFAM" id="SSF46955">
    <property type="entry name" value="Putative DNA-binding domain"/>
    <property type="match status" value="1"/>
</dbReference>
<gene>
    <name evidence="2" type="ORF">WCD58_03130</name>
</gene>
<reference evidence="2 3" key="1">
    <citation type="submission" date="2024-03" db="EMBL/GenBank/DDBJ databases">
        <title>Actinomycetospora sp. OC33-EN07, a novel actinomycete isolated from wild orchid (Aerides multiflora).</title>
        <authorList>
            <person name="Suriyachadkun C."/>
        </authorList>
    </citation>
    <scope>NUCLEOTIDE SEQUENCE [LARGE SCALE GENOMIC DNA]</scope>
    <source>
        <strain evidence="2 3">OC33-EN07</strain>
    </source>
</reference>
<protein>
    <submittedName>
        <fullName evidence="2">Helix-turn-helix domain-containing protein</fullName>
    </submittedName>
</protein>
<accession>A0ABU8LZT5</accession>
<dbReference type="InterPro" id="IPR009061">
    <property type="entry name" value="DNA-bd_dom_put_sf"/>
</dbReference>
<dbReference type="Pfam" id="PF12728">
    <property type="entry name" value="HTH_17"/>
    <property type="match status" value="1"/>
</dbReference>
<name>A0ABU8LZT5_9PSEU</name>
<organism evidence="2 3">
    <name type="scientific">Actinomycetospora flava</name>
    <dbReference type="NCBI Taxonomy" id="3129232"/>
    <lineage>
        <taxon>Bacteria</taxon>
        <taxon>Bacillati</taxon>
        <taxon>Actinomycetota</taxon>
        <taxon>Actinomycetes</taxon>
        <taxon>Pseudonocardiales</taxon>
        <taxon>Pseudonocardiaceae</taxon>
        <taxon>Actinomycetospora</taxon>
    </lineage>
</organism>
<sequence length="68" mass="6965">MADTAHRLVGTGEAARALGIDRTTLARWAAAGSVTPASRTVGGHLRWDLDKLRAQLAELGVGPATDGG</sequence>
<dbReference type="Proteomes" id="UP001369736">
    <property type="component" value="Unassembled WGS sequence"/>
</dbReference>
<feature type="domain" description="Helix-turn-helix" evidence="1">
    <location>
        <begin position="10"/>
        <end position="54"/>
    </location>
</feature>